<evidence type="ECO:0000256" key="2">
    <source>
        <dbReference type="SAM" id="Phobius"/>
    </source>
</evidence>
<feature type="transmembrane region" description="Helical" evidence="2">
    <location>
        <begin position="702"/>
        <end position="722"/>
    </location>
</feature>
<feature type="transmembrane region" description="Helical" evidence="2">
    <location>
        <begin position="650"/>
        <end position="669"/>
    </location>
</feature>
<keyword evidence="2" id="KW-1133">Transmembrane helix</keyword>
<dbReference type="AlphaFoldDB" id="A0A292YF98"/>
<dbReference type="EMBL" id="BDME01000002">
    <property type="protein sequence ID" value="GAX87745.1"/>
    <property type="molecule type" value="Genomic_DNA"/>
</dbReference>
<organism evidence="3 4">
    <name type="scientific">Lebetimonas natsushimae</name>
    <dbReference type="NCBI Taxonomy" id="1936991"/>
    <lineage>
        <taxon>Bacteria</taxon>
        <taxon>Pseudomonadati</taxon>
        <taxon>Campylobacterota</taxon>
        <taxon>Epsilonproteobacteria</taxon>
        <taxon>Nautiliales</taxon>
        <taxon>Nautiliaceae</taxon>
        <taxon>Lebetimonas</taxon>
    </lineage>
</organism>
<dbReference type="OrthoDB" id="5365493at2"/>
<evidence type="ECO:0000313" key="4">
    <source>
        <dbReference type="Proteomes" id="UP000217944"/>
    </source>
</evidence>
<keyword evidence="2" id="KW-0812">Transmembrane</keyword>
<keyword evidence="1" id="KW-0175">Coiled coil</keyword>
<dbReference type="RefSeq" id="WP_096259095.1">
    <property type="nucleotide sequence ID" value="NZ_BDME01000002.1"/>
</dbReference>
<evidence type="ECO:0000256" key="1">
    <source>
        <dbReference type="SAM" id="Coils"/>
    </source>
</evidence>
<gene>
    <name evidence="3" type="ORF">LNAT_P1042</name>
</gene>
<keyword evidence="4" id="KW-1185">Reference proteome</keyword>
<protein>
    <recommendedName>
        <fullName evidence="5">Pentapeptide repeat-containing protein</fullName>
    </recommendedName>
</protein>
<dbReference type="Proteomes" id="UP000217944">
    <property type="component" value="Unassembled WGS sequence"/>
</dbReference>
<proteinExistence type="predicted"/>
<feature type="coiled-coil region" evidence="1">
    <location>
        <begin position="149"/>
        <end position="210"/>
    </location>
</feature>
<evidence type="ECO:0008006" key="5">
    <source>
        <dbReference type="Google" id="ProtNLM"/>
    </source>
</evidence>
<name>A0A292YF98_9BACT</name>
<sequence length="728" mass="88302">MSYSVIYLDGTNGLPFKECEVCKKIKRNVIEPVAVFVPKEKENEYKEKFKILSEEKLQKELENLYKNTKWYKKNSKNFATCIFHCEKENEIWMENFNDGYEEYAKRRDEIISKKESFNENFEIKWNEFLVAEFWKRIRAYRFAVDYIELWEKETNLLKFEKNHEKYEENVQKYWNNFLKNLKNKEFVPSLDELKKNKELILFNFENLSNKSKEYAFQNIIFPKFFFYYFNKNYHEKNINFFYSNEKWELNNKINIHNTIFKDNCNFSKITINNTINISNTIFNKDAYFTEMILNGSFTFNNINLANIINFQYTLFKYDTQFINLTCNIISFKSTKFEKKIFFIKSTIHQTINFKNTKFYDLIYLEINSFNSIIFENNIFKQKVFLDFKENKKCNCNYNYNFTLKNTELKEENKIIIRNLKTVNLIIEEINNSTDNFFFYNTKIINLEEYKNYLNKNNFPIDKNFIKNLKSNISIVNSHLNKMKFINCDFSNAKNIHIEDSDLTEVKFINTEWGKISEKRICPALFEEKPKKARETYRQLKYALDNQKDHINANEFFSLEMKAYGKSLKWNNWQDKIIFTINKWTSDFGQNWIKPLIWIFISTLTITYLSLFKNWQNLLQFTFKEIFPLIPAIIFLIFINVNSNEKGKFKNLLFVITNILFILGFTFAIYEQRKWNIFDDIANIFNVKKQLSSNKHIIIGYKFLYLLYTILLSFFIYQFIIAVKRKTKR</sequence>
<evidence type="ECO:0000313" key="3">
    <source>
        <dbReference type="EMBL" id="GAX87745.1"/>
    </source>
</evidence>
<reference evidence="3 4" key="1">
    <citation type="journal article" date="2017" name="Syst. Appl. Microbiol.">
        <title>Lebetimonas natsushimae sp. nov., a novel strictly anaerobic, moderately thermophilic chemoautotroph isolated from a deep-sea hydrothermal vent polychaete nest in the Mid-Okinawa Trough.</title>
        <authorList>
            <person name="Nagata R."/>
            <person name="Takaki Y."/>
            <person name="Tame A."/>
            <person name="Nunoura T."/>
            <person name="Muto H."/>
            <person name="Mino S."/>
            <person name="Sawayama S."/>
            <person name="Takai K."/>
            <person name="Nakagawa S."/>
        </authorList>
    </citation>
    <scope>NUCLEOTIDE SEQUENCE [LARGE SCALE GENOMIC DNA]</scope>
    <source>
        <strain evidence="3 4">HS1857</strain>
    </source>
</reference>
<feature type="transmembrane region" description="Helical" evidence="2">
    <location>
        <begin position="617"/>
        <end position="638"/>
    </location>
</feature>
<accession>A0A292YF98</accession>
<keyword evidence="2" id="KW-0472">Membrane</keyword>
<comment type="caution">
    <text evidence="3">The sequence shown here is derived from an EMBL/GenBank/DDBJ whole genome shotgun (WGS) entry which is preliminary data.</text>
</comment>